<evidence type="ECO:0000313" key="1">
    <source>
        <dbReference type="EMBL" id="GAG52248.1"/>
    </source>
</evidence>
<name>X0YV93_9ZZZZ</name>
<proteinExistence type="predicted"/>
<accession>X0YV93</accession>
<reference evidence="1" key="1">
    <citation type="journal article" date="2014" name="Front. Microbiol.">
        <title>High frequency of phylogenetically diverse reductive dehalogenase-homologous genes in deep subseafloor sedimentary metagenomes.</title>
        <authorList>
            <person name="Kawai M."/>
            <person name="Futagami T."/>
            <person name="Toyoda A."/>
            <person name="Takaki Y."/>
            <person name="Nishi S."/>
            <person name="Hori S."/>
            <person name="Arai W."/>
            <person name="Tsubouchi T."/>
            <person name="Morono Y."/>
            <person name="Uchiyama I."/>
            <person name="Ito T."/>
            <person name="Fujiyama A."/>
            <person name="Inagaki F."/>
            <person name="Takami H."/>
        </authorList>
    </citation>
    <scope>NUCLEOTIDE SEQUENCE</scope>
    <source>
        <strain evidence="1">Expedition CK06-06</strain>
    </source>
</reference>
<dbReference type="EMBL" id="BARS01053543">
    <property type="protein sequence ID" value="GAG52248.1"/>
    <property type="molecule type" value="Genomic_DNA"/>
</dbReference>
<organism evidence="1">
    <name type="scientific">marine sediment metagenome</name>
    <dbReference type="NCBI Taxonomy" id="412755"/>
    <lineage>
        <taxon>unclassified sequences</taxon>
        <taxon>metagenomes</taxon>
        <taxon>ecological metagenomes</taxon>
    </lineage>
</organism>
<comment type="caution">
    <text evidence="1">The sequence shown here is derived from an EMBL/GenBank/DDBJ whole genome shotgun (WGS) entry which is preliminary data.</text>
</comment>
<gene>
    <name evidence="1" type="ORF">S01H1_79430</name>
</gene>
<sequence length="45" mass="5451">MLMLYIDQSKGVKYKQLYRNHDLKVVEDRHNKLDSNLLRVVNAYE</sequence>
<dbReference type="AlphaFoldDB" id="X0YV93"/>
<protein>
    <submittedName>
        <fullName evidence="1">Uncharacterized protein</fullName>
    </submittedName>
</protein>